<protein>
    <submittedName>
        <fullName evidence="2">Alpha/beta hydrolase</fullName>
    </submittedName>
</protein>
<evidence type="ECO:0000259" key="1">
    <source>
        <dbReference type="Pfam" id="PF00561"/>
    </source>
</evidence>
<gene>
    <name evidence="2" type="ORF">HJG52_01880</name>
</gene>
<dbReference type="Gene3D" id="3.40.50.1820">
    <property type="entry name" value="alpha/beta hydrolase"/>
    <property type="match status" value="1"/>
</dbReference>
<evidence type="ECO:0000313" key="2">
    <source>
        <dbReference type="EMBL" id="NNM44751.1"/>
    </source>
</evidence>
<reference evidence="2 3" key="1">
    <citation type="submission" date="2020-04" db="EMBL/GenBank/DDBJ databases">
        <title>Knoellia sp. isolate from air conditioner.</title>
        <authorList>
            <person name="Chea S."/>
            <person name="Kim D.-U."/>
        </authorList>
    </citation>
    <scope>NUCLEOTIDE SEQUENCE [LARGE SCALE GENOMIC DNA]</scope>
    <source>
        <strain evidence="2 3">DB2414S</strain>
    </source>
</reference>
<dbReference type="RefSeq" id="WP_171241873.1">
    <property type="nucleotide sequence ID" value="NZ_JABEPQ010000001.1"/>
</dbReference>
<dbReference type="PRINTS" id="PR00412">
    <property type="entry name" value="EPOXHYDRLASE"/>
</dbReference>
<dbReference type="AlphaFoldDB" id="A0A849HEW0"/>
<dbReference type="SUPFAM" id="SSF53474">
    <property type="entry name" value="alpha/beta-Hydrolases"/>
    <property type="match status" value="1"/>
</dbReference>
<dbReference type="PANTHER" id="PTHR43798">
    <property type="entry name" value="MONOACYLGLYCEROL LIPASE"/>
    <property type="match status" value="1"/>
</dbReference>
<name>A0A849HEW0_9MICO</name>
<dbReference type="GO" id="GO:0016020">
    <property type="term" value="C:membrane"/>
    <property type="evidence" value="ECO:0007669"/>
    <property type="project" value="TreeGrafter"/>
</dbReference>
<dbReference type="InterPro" id="IPR000639">
    <property type="entry name" value="Epox_hydrolase-like"/>
</dbReference>
<proteinExistence type="predicted"/>
<dbReference type="Pfam" id="PF00561">
    <property type="entry name" value="Abhydrolase_1"/>
    <property type="match status" value="1"/>
</dbReference>
<dbReference type="PANTHER" id="PTHR43798:SF33">
    <property type="entry name" value="HYDROLASE, PUTATIVE (AFU_ORTHOLOGUE AFUA_2G14860)-RELATED"/>
    <property type="match status" value="1"/>
</dbReference>
<dbReference type="InterPro" id="IPR000073">
    <property type="entry name" value="AB_hydrolase_1"/>
</dbReference>
<sequence>MTAYSTGAVPVRGGELTFGQWGETGPLVLAVHGITANHLAFAPLGDLLGGDFRVVAPDLRGRGRSRDLPEPYGMASHAADMAALIEAVGGPAQVVVGHSMGGWVATALASARPDVVGRLVLVDGGAPLPLPPDLGADPTDDDIAAAVTATVGPAYERLRQTFPTREAYRDLFRAHPALRDWTPEIEAYVDYDLVGESPELHSACRIEAALGDARDLYAVTPSPSPTAVPSVFLQAERGMLDEPEGMYAVGYPERQLPGTPVEVVRGVNHYTIVMGPTGAEAVAQRVRTGRGTD</sequence>
<dbReference type="InterPro" id="IPR050266">
    <property type="entry name" value="AB_hydrolase_sf"/>
</dbReference>
<keyword evidence="3" id="KW-1185">Reference proteome</keyword>
<comment type="caution">
    <text evidence="2">The sequence shown here is derived from an EMBL/GenBank/DDBJ whole genome shotgun (WGS) entry which is preliminary data.</text>
</comment>
<organism evidence="2 3">
    <name type="scientific">Knoellia koreensis</name>
    <dbReference type="NCBI Taxonomy" id="2730921"/>
    <lineage>
        <taxon>Bacteria</taxon>
        <taxon>Bacillati</taxon>
        <taxon>Actinomycetota</taxon>
        <taxon>Actinomycetes</taxon>
        <taxon>Micrococcales</taxon>
        <taxon>Intrasporangiaceae</taxon>
        <taxon>Knoellia</taxon>
    </lineage>
</organism>
<dbReference type="InterPro" id="IPR029058">
    <property type="entry name" value="AB_hydrolase_fold"/>
</dbReference>
<dbReference type="Proteomes" id="UP000588586">
    <property type="component" value="Unassembled WGS sequence"/>
</dbReference>
<keyword evidence="2" id="KW-0378">Hydrolase</keyword>
<dbReference type="EMBL" id="JABEPQ010000001">
    <property type="protein sequence ID" value="NNM44751.1"/>
    <property type="molecule type" value="Genomic_DNA"/>
</dbReference>
<feature type="domain" description="AB hydrolase-1" evidence="1">
    <location>
        <begin position="26"/>
        <end position="139"/>
    </location>
</feature>
<evidence type="ECO:0000313" key="3">
    <source>
        <dbReference type="Proteomes" id="UP000588586"/>
    </source>
</evidence>
<dbReference type="GO" id="GO:0016787">
    <property type="term" value="F:hydrolase activity"/>
    <property type="evidence" value="ECO:0007669"/>
    <property type="project" value="UniProtKB-KW"/>
</dbReference>
<dbReference type="PRINTS" id="PR00111">
    <property type="entry name" value="ABHYDROLASE"/>
</dbReference>
<accession>A0A849HEW0</accession>